<reference evidence="1 2" key="1">
    <citation type="submission" date="2018-03" db="EMBL/GenBank/DDBJ databases">
        <title>Pantoea intestinalis SRCM103226 isolated form the mealworm.</title>
        <authorList>
            <person name="Jeong D.-Y."/>
            <person name="Kim J.W."/>
        </authorList>
    </citation>
    <scope>NUCLEOTIDE SEQUENCE [LARGE SCALE GENOMIC DNA]</scope>
    <source>
        <strain evidence="1 2">SRCM103226</strain>
    </source>
</reference>
<name>A0A6P1Q243_9GAMM</name>
<sequence length="54" mass="6274">MNAPVMGTLQPFSQPHQPEFQLPVFRFFLFSLVPETLADIVKFIFSHPCTEDYD</sequence>
<protein>
    <submittedName>
        <fullName evidence="1">Uncharacterized protein</fullName>
    </submittedName>
</protein>
<organism evidence="1 2">
    <name type="scientific">Mixta intestinalis</name>
    <dbReference type="NCBI Taxonomy" id="1615494"/>
    <lineage>
        <taxon>Bacteria</taxon>
        <taxon>Pseudomonadati</taxon>
        <taxon>Pseudomonadota</taxon>
        <taxon>Gammaproteobacteria</taxon>
        <taxon>Enterobacterales</taxon>
        <taxon>Erwiniaceae</taxon>
        <taxon>Mixta</taxon>
    </lineage>
</organism>
<gene>
    <name evidence="1" type="ORF">C7M51_02981</name>
</gene>
<evidence type="ECO:0000313" key="1">
    <source>
        <dbReference type="EMBL" id="QHM72663.1"/>
    </source>
</evidence>
<keyword evidence="2" id="KW-1185">Reference proteome</keyword>
<dbReference type="Proteomes" id="UP000464053">
    <property type="component" value="Chromosome"/>
</dbReference>
<evidence type="ECO:0000313" key="2">
    <source>
        <dbReference type="Proteomes" id="UP000464053"/>
    </source>
</evidence>
<dbReference type="KEGG" id="mint:C7M51_02981"/>
<dbReference type="RefSeq" id="WP_160622469.1">
    <property type="nucleotide sequence ID" value="NZ_CP028271.1"/>
</dbReference>
<proteinExistence type="predicted"/>
<dbReference type="OrthoDB" id="10002554at2"/>
<accession>A0A6P1Q243</accession>
<dbReference type="AlphaFoldDB" id="A0A6P1Q243"/>
<dbReference type="EMBL" id="CP028271">
    <property type="protein sequence ID" value="QHM72663.1"/>
    <property type="molecule type" value="Genomic_DNA"/>
</dbReference>